<keyword evidence="10" id="KW-1185">Reference proteome</keyword>
<dbReference type="EMBL" id="CP019948">
    <property type="protein sequence ID" value="ARN82380.1"/>
    <property type="molecule type" value="Genomic_DNA"/>
</dbReference>
<protein>
    <recommendedName>
        <fullName evidence="2 8">Carbonic anhydrase</fullName>
        <ecNumber evidence="2 8">4.2.1.1</ecNumber>
    </recommendedName>
    <alternativeName>
        <fullName evidence="8">Carbonate dehydratase</fullName>
    </alternativeName>
</protein>
<reference evidence="9 10" key="1">
    <citation type="submission" date="2017-02" db="EMBL/GenBank/DDBJ databases">
        <authorList>
            <person name="Peterson S.W."/>
        </authorList>
    </citation>
    <scope>NUCLEOTIDE SEQUENCE [LARGE SCALE GENOMIC DNA]</scope>
    <source>
        <strain evidence="9 10">S285</strain>
    </source>
</reference>
<keyword evidence="3 7" id="KW-0479">Metal-binding</keyword>
<dbReference type="KEGG" id="mbry:B1812_16265"/>
<dbReference type="InterPro" id="IPR015892">
    <property type="entry name" value="Carbonic_anhydrase_CS"/>
</dbReference>
<feature type="binding site" evidence="7">
    <location>
        <position position="54"/>
    </location>
    <ligand>
        <name>Zn(2+)</name>
        <dbReference type="ChEBI" id="CHEBI:29105"/>
    </ligand>
</feature>
<dbReference type="AlphaFoldDB" id="A0A1W6MXQ8"/>
<dbReference type="EC" id="4.2.1.1" evidence="2 8"/>
<evidence type="ECO:0000256" key="7">
    <source>
        <dbReference type="PIRSR" id="PIRSR601765-1"/>
    </source>
</evidence>
<dbReference type="GO" id="GO:0004089">
    <property type="term" value="F:carbonate dehydratase activity"/>
    <property type="evidence" value="ECO:0007669"/>
    <property type="project" value="UniProtKB-UniRule"/>
</dbReference>
<dbReference type="RefSeq" id="WP_085772507.1">
    <property type="nucleotide sequence ID" value="NZ_AP027149.1"/>
</dbReference>
<evidence type="ECO:0000256" key="2">
    <source>
        <dbReference type="ARBA" id="ARBA00012925"/>
    </source>
</evidence>
<dbReference type="PROSITE" id="PS00705">
    <property type="entry name" value="PROK_CO2_ANHYDRASE_2"/>
    <property type="match status" value="1"/>
</dbReference>
<comment type="cofactor">
    <cofactor evidence="7">
        <name>Zn(2+)</name>
        <dbReference type="ChEBI" id="CHEBI:29105"/>
    </cofactor>
    <text evidence="7">Binds 1 zinc ion per subunit.</text>
</comment>
<gene>
    <name evidence="9" type="ORF">B1812_16265</name>
</gene>
<dbReference type="Gene3D" id="3.40.1050.10">
    <property type="entry name" value="Carbonic anhydrase"/>
    <property type="match status" value="1"/>
</dbReference>
<accession>A0A1W6MXQ8</accession>
<proteinExistence type="inferred from homology"/>
<dbReference type="OrthoDB" id="9797527at2"/>
<evidence type="ECO:0000313" key="9">
    <source>
        <dbReference type="EMBL" id="ARN82380.1"/>
    </source>
</evidence>
<name>A0A1W6MXQ8_9HYPH</name>
<dbReference type="GO" id="GO:0015976">
    <property type="term" value="P:carbon utilization"/>
    <property type="evidence" value="ECO:0007669"/>
    <property type="project" value="InterPro"/>
</dbReference>
<evidence type="ECO:0000256" key="4">
    <source>
        <dbReference type="ARBA" id="ARBA00022833"/>
    </source>
</evidence>
<comment type="function">
    <text evidence="8">Reversible hydration of carbon dioxide.</text>
</comment>
<dbReference type="InterPro" id="IPR036874">
    <property type="entry name" value="Carbonic_anhydrase_sf"/>
</dbReference>
<evidence type="ECO:0000256" key="1">
    <source>
        <dbReference type="ARBA" id="ARBA00006217"/>
    </source>
</evidence>
<comment type="catalytic activity">
    <reaction evidence="6 8">
        <text>hydrogencarbonate + H(+) = CO2 + H2O</text>
        <dbReference type="Rhea" id="RHEA:10748"/>
        <dbReference type="ChEBI" id="CHEBI:15377"/>
        <dbReference type="ChEBI" id="CHEBI:15378"/>
        <dbReference type="ChEBI" id="CHEBI:16526"/>
        <dbReference type="ChEBI" id="CHEBI:17544"/>
        <dbReference type="EC" id="4.2.1.1"/>
    </reaction>
</comment>
<evidence type="ECO:0000256" key="3">
    <source>
        <dbReference type="ARBA" id="ARBA00022723"/>
    </source>
</evidence>
<dbReference type="STRING" id="655015.B1812_16265"/>
<keyword evidence="5 8" id="KW-0456">Lyase</keyword>
<dbReference type="InterPro" id="IPR001765">
    <property type="entry name" value="Carbonic_anhydrase"/>
</dbReference>
<organism evidence="9 10">
    <name type="scientific">Methylocystis bryophila</name>
    <dbReference type="NCBI Taxonomy" id="655015"/>
    <lineage>
        <taxon>Bacteria</taxon>
        <taxon>Pseudomonadati</taxon>
        <taxon>Pseudomonadota</taxon>
        <taxon>Alphaproteobacteria</taxon>
        <taxon>Hyphomicrobiales</taxon>
        <taxon>Methylocystaceae</taxon>
        <taxon>Methylocystis</taxon>
    </lineage>
</organism>
<evidence type="ECO:0000313" key="10">
    <source>
        <dbReference type="Proteomes" id="UP000193978"/>
    </source>
</evidence>
<keyword evidence="4 7" id="KW-0862">Zinc</keyword>
<evidence type="ECO:0000256" key="8">
    <source>
        <dbReference type="RuleBase" id="RU003956"/>
    </source>
</evidence>
<dbReference type="SUPFAM" id="SSF53056">
    <property type="entry name" value="beta-carbonic anhydrase, cab"/>
    <property type="match status" value="1"/>
</dbReference>
<dbReference type="Pfam" id="PF00484">
    <property type="entry name" value="Pro_CA"/>
    <property type="match status" value="1"/>
</dbReference>
<sequence>MSDDISPTKGSPPLPGHLVQGYESFLAGRFGQEQQRYRTLAEQGQRPSTMIVSCCDSRVSPEVIFDARPGELFVLRNVANLVPPYEPDNHYHGASAALEYAVMALKVRHILVLGHAQCGGVAAFADALANPDAPPLSDGDFIGRWIKLLGPAVDHVGLPPSRPDRAYVERLELEAVKQGLRNLRTFPWIATLEKRHYLHLHGAYFGVMDGRLLALDEARNVFSEVAPMSHALALEAARF</sequence>
<evidence type="ECO:0000256" key="6">
    <source>
        <dbReference type="ARBA" id="ARBA00048348"/>
    </source>
</evidence>
<dbReference type="GO" id="GO:0008270">
    <property type="term" value="F:zinc ion binding"/>
    <property type="evidence" value="ECO:0007669"/>
    <property type="project" value="UniProtKB-UniRule"/>
</dbReference>
<feature type="binding site" evidence="7">
    <location>
        <position position="115"/>
    </location>
    <ligand>
        <name>Zn(2+)</name>
        <dbReference type="ChEBI" id="CHEBI:29105"/>
    </ligand>
</feature>
<dbReference type="SMART" id="SM00947">
    <property type="entry name" value="Pro_CA"/>
    <property type="match status" value="1"/>
</dbReference>
<feature type="binding site" evidence="7">
    <location>
        <position position="118"/>
    </location>
    <ligand>
        <name>Zn(2+)</name>
        <dbReference type="ChEBI" id="CHEBI:29105"/>
    </ligand>
</feature>
<feature type="binding site" evidence="7">
    <location>
        <position position="56"/>
    </location>
    <ligand>
        <name>Zn(2+)</name>
        <dbReference type="ChEBI" id="CHEBI:29105"/>
    </ligand>
</feature>
<evidence type="ECO:0000256" key="5">
    <source>
        <dbReference type="ARBA" id="ARBA00023239"/>
    </source>
</evidence>
<dbReference type="PANTHER" id="PTHR11002">
    <property type="entry name" value="CARBONIC ANHYDRASE"/>
    <property type="match status" value="1"/>
</dbReference>
<comment type="similarity">
    <text evidence="1 8">Belongs to the beta-class carbonic anhydrase family.</text>
</comment>
<dbReference type="Proteomes" id="UP000193978">
    <property type="component" value="Chromosome"/>
</dbReference>
<dbReference type="PANTHER" id="PTHR11002:SF76">
    <property type="entry name" value="CARBONIC ANHYDRASE"/>
    <property type="match status" value="1"/>
</dbReference>